<comment type="similarity">
    <text evidence="7">Belongs to the binding-protein-dependent transport system permease family.</text>
</comment>
<protein>
    <submittedName>
        <fullName evidence="10">ABC transporter permease</fullName>
    </submittedName>
</protein>
<dbReference type="Pfam" id="PF00528">
    <property type="entry name" value="BPD_transp_1"/>
    <property type="match status" value="1"/>
</dbReference>
<feature type="transmembrane region" description="Helical" evidence="7">
    <location>
        <begin position="228"/>
        <end position="255"/>
    </location>
</feature>
<evidence type="ECO:0000256" key="2">
    <source>
        <dbReference type="ARBA" id="ARBA00022448"/>
    </source>
</evidence>
<name>A0ABU8MJL0_9PSEU</name>
<comment type="caution">
    <text evidence="10">The sequence shown here is derived from an EMBL/GenBank/DDBJ whole genome shotgun (WGS) entry which is preliminary data.</text>
</comment>
<gene>
    <name evidence="10" type="ORF">WCD74_06950</name>
</gene>
<dbReference type="PROSITE" id="PS50928">
    <property type="entry name" value="ABC_TM1"/>
    <property type="match status" value="1"/>
</dbReference>
<comment type="subcellular location">
    <subcellularLocation>
        <location evidence="1 7">Cell membrane</location>
        <topology evidence="1 7">Multi-pass membrane protein</topology>
    </subcellularLocation>
</comment>
<organism evidence="10 11">
    <name type="scientific">Actinomycetospora aurantiaca</name>
    <dbReference type="NCBI Taxonomy" id="3129233"/>
    <lineage>
        <taxon>Bacteria</taxon>
        <taxon>Bacillati</taxon>
        <taxon>Actinomycetota</taxon>
        <taxon>Actinomycetes</taxon>
        <taxon>Pseudonocardiales</taxon>
        <taxon>Pseudonocardiaceae</taxon>
        <taxon>Actinomycetospora</taxon>
    </lineage>
</organism>
<evidence type="ECO:0000256" key="3">
    <source>
        <dbReference type="ARBA" id="ARBA00022475"/>
    </source>
</evidence>
<proteinExistence type="inferred from homology"/>
<evidence type="ECO:0000313" key="10">
    <source>
        <dbReference type="EMBL" id="MEJ2867497.1"/>
    </source>
</evidence>
<evidence type="ECO:0000256" key="5">
    <source>
        <dbReference type="ARBA" id="ARBA00022989"/>
    </source>
</evidence>
<dbReference type="Gene3D" id="1.10.3720.10">
    <property type="entry name" value="MetI-like"/>
    <property type="match status" value="1"/>
</dbReference>
<keyword evidence="6 7" id="KW-0472">Membrane</keyword>
<dbReference type="InterPro" id="IPR025966">
    <property type="entry name" value="OppC_N"/>
</dbReference>
<dbReference type="InterPro" id="IPR035906">
    <property type="entry name" value="MetI-like_sf"/>
</dbReference>
<evidence type="ECO:0000313" key="11">
    <source>
        <dbReference type="Proteomes" id="UP001385809"/>
    </source>
</evidence>
<feature type="transmembrane region" description="Helical" evidence="7">
    <location>
        <begin position="41"/>
        <end position="62"/>
    </location>
</feature>
<evidence type="ECO:0000256" key="6">
    <source>
        <dbReference type="ARBA" id="ARBA00023136"/>
    </source>
</evidence>
<evidence type="ECO:0000259" key="9">
    <source>
        <dbReference type="PROSITE" id="PS50928"/>
    </source>
</evidence>
<feature type="transmembrane region" description="Helical" evidence="7">
    <location>
        <begin position="173"/>
        <end position="193"/>
    </location>
</feature>
<keyword evidence="11" id="KW-1185">Reference proteome</keyword>
<feature type="region of interest" description="Disordered" evidence="8">
    <location>
        <begin position="1"/>
        <end position="21"/>
    </location>
</feature>
<evidence type="ECO:0000256" key="8">
    <source>
        <dbReference type="SAM" id="MobiDB-lite"/>
    </source>
</evidence>
<dbReference type="RefSeq" id="WP_337694097.1">
    <property type="nucleotide sequence ID" value="NZ_JBBEGN010000002.1"/>
</dbReference>
<sequence>MTDTLRQEPSLAGHDDGAVVSPQAESGLWSDAWKQLRRRPLFIVSGIVIVVLLVMALFPSLFTGADPTFQVLDRSGEAPSAGSWFGRDLFGRDVYARAIYGAGPSLAVGLLASLGTVLVGSLAGLTMGYFRGLTDSVMSRIAEIFAGIPFVLGGIVILTSLNKPGEIVGSTRLVVQVVLTIVLLSWPLAMRIMRAAALASSQQDYVKAARALGAGPLRIMFRHMLPNCLAPVLVYGTIQLGVFIGAEATLSYLGIGLKDPVVSWGVMISEVQARIIQMPHALFFPAAFLVVTVLAFVMMGDALRDALDPRGR</sequence>
<feature type="transmembrane region" description="Helical" evidence="7">
    <location>
        <begin position="275"/>
        <end position="297"/>
    </location>
</feature>
<dbReference type="Pfam" id="PF12911">
    <property type="entry name" value="OppC_N"/>
    <property type="match status" value="1"/>
</dbReference>
<dbReference type="PANTHER" id="PTHR43386">
    <property type="entry name" value="OLIGOPEPTIDE TRANSPORT SYSTEM PERMEASE PROTEIN APPC"/>
    <property type="match status" value="1"/>
</dbReference>
<evidence type="ECO:0000256" key="7">
    <source>
        <dbReference type="RuleBase" id="RU363032"/>
    </source>
</evidence>
<feature type="transmembrane region" description="Helical" evidence="7">
    <location>
        <begin position="106"/>
        <end position="130"/>
    </location>
</feature>
<keyword evidence="4 7" id="KW-0812">Transmembrane</keyword>
<reference evidence="10 11" key="1">
    <citation type="submission" date="2024-03" db="EMBL/GenBank/DDBJ databases">
        <title>Actinomycetospora sp. OC33-EN08, a novel actinomycete isolated from wild orchid (Aerides multiflora).</title>
        <authorList>
            <person name="Suriyachadkun C."/>
        </authorList>
    </citation>
    <scope>NUCLEOTIDE SEQUENCE [LARGE SCALE GENOMIC DNA]</scope>
    <source>
        <strain evidence="10 11">OC33-EN08</strain>
    </source>
</reference>
<dbReference type="Proteomes" id="UP001385809">
    <property type="component" value="Unassembled WGS sequence"/>
</dbReference>
<dbReference type="CDD" id="cd06261">
    <property type="entry name" value="TM_PBP2"/>
    <property type="match status" value="1"/>
</dbReference>
<dbReference type="InterPro" id="IPR050366">
    <property type="entry name" value="BP-dependent_transpt_permease"/>
</dbReference>
<dbReference type="EMBL" id="JBBEGN010000002">
    <property type="protein sequence ID" value="MEJ2867497.1"/>
    <property type="molecule type" value="Genomic_DNA"/>
</dbReference>
<feature type="domain" description="ABC transmembrane type-1" evidence="9">
    <location>
        <begin position="102"/>
        <end position="300"/>
    </location>
</feature>
<feature type="transmembrane region" description="Helical" evidence="7">
    <location>
        <begin position="142"/>
        <end position="161"/>
    </location>
</feature>
<evidence type="ECO:0000256" key="4">
    <source>
        <dbReference type="ARBA" id="ARBA00022692"/>
    </source>
</evidence>
<dbReference type="PANTHER" id="PTHR43386:SF6">
    <property type="entry name" value="ABC TRANSPORTER PERMEASE PROTEIN"/>
    <property type="match status" value="1"/>
</dbReference>
<keyword evidence="3" id="KW-1003">Cell membrane</keyword>
<keyword evidence="2 7" id="KW-0813">Transport</keyword>
<accession>A0ABU8MJL0</accession>
<keyword evidence="5 7" id="KW-1133">Transmembrane helix</keyword>
<evidence type="ECO:0000256" key="1">
    <source>
        <dbReference type="ARBA" id="ARBA00004651"/>
    </source>
</evidence>
<dbReference type="InterPro" id="IPR000515">
    <property type="entry name" value="MetI-like"/>
</dbReference>
<dbReference type="SUPFAM" id="SSF161098">
    <property type="entry name" value="MetI-like"/>
    <property type="match status" value="1"/>
</dbReference>